<dbReference type="InterPro" id="IPR029069">
    <property type="entry name" value="HotDog_dom_sf"/>
</dbReference>
<dbReference type="Pfam" id="PF03756">
    <property type="entry name" value="AfsA"/>
    <property type="match status" value="2"/>
</dbReference>
<accession>A0ABV6VSE5</accession>
<evidence type="ECO:0000259" key="1">
    <source>
        <dbReference type="Pfam" id="PF03756"/>
    </source>
</evidence>
<dbReference type="InterPro" id="IPR047757">
    <property type="entry name" value="AfsA-like"/>
</dbReference>
<dbReference type="RefSeq" id="WP_380534133.1">
    <property type="nucleotide sequence ID" value="NZ_JBHFAB010000005.1"/>
</dbReference>
<dbReference type="NCBIfam" id="NF041195">
    <property type="entry name" value="ScbA_BarX_GamBu"/>
    <property type="match status" value="1"/>
</dbReference>
<evidence type="ECO:0000313" key="3">
    <source>
        <dbReference type="Proteomes" id="UP001592531"/>
    </source>
</evidence>
<comment type="caution">
    <text evidence="2">The sequence shown here is derived from an EMBL/GenBank/DDBJ whole genome shotgun (WGS) entry which is preliminary data.</text>
</comment>
<organism evidence="2 3">
    <name type="scientific">Streptacidiphilus cavernicola</name>
    <dbReference type="NCBI Taxonomy" id="3342716"/>
    <lineage>
        <taxon>Bacteria</taxon>
        <taxon>Bacillati</taxon>
        <taxon>Actinomycetota</taxon>
        <taxon>Actinomycetes</taxon>
        <taxon>Kitasatosporales</taxon>
        <taxon>Streptomycetaceae</taxon>
        <taxon>Streptacidiphilus</taxon>
    </lineage>
</organism>
<dbReference type="EMBL" id="JBHFAB010000005">
    <property type="protein sequence ID" value="MFC1416682.1"/>
    <property type="molecule type" value="Genomic_DNA"/>
</dbReference>
<dbReference type="SUPFAM" id="SSF54637">
    <property type="entry name" value="Thioesterase/thiol ester dehydrase-isomerase"/>
    <property type="match status" value="1"/>
</dbReference>
<feature type="domain" description="A-factor biosynthesis hotdog" evidence="1">
    <location>
        <begin position="16"/>
        <end position="152"/>
    </location>
</feature>
<gene>
    <name evidence="2" type="ORF">ACEZDE_08510</name>
</gene>
<proteinExistence type="predicted"/>
<reference evidence="2 3" key="1">
    <citation type="submission" date="2024-09" db="EMBL/GenBank/DDBJ databases">
        <authorList>
            <person name="Lee S.D."/>
        </authorList>
    </citation>
    <scope>NUCLEOTIDE SEQUENCE [LARGE SCALE GENOMIC DNA]</scope>
    <source>
        <strain evidence="2 3">N8-3</strain>
    </source>
</reference>
<dbReference type="Proteomes" id="UP001592531">
    <property type="component" value="Unassembled WGS sequence"/>
</dbReference>
<evidence type="ECO:0000313" key="2">
    <source>
        <dbReference type="EMBL" id="MFC1416682.1"/>
    </source>
</evidence>
<feature type="domain" description="A-factor biosynthesis hotdog" evidence="1">
    <location>
        <begin position="183"/>
        <end position="295"/>
    </location>
</feature>
<name>A0ABV6VSE5_9ACTN</name>
<sequence>MRAQEASFVQTVPRQLVHRASVSEVLVTGWEETGPDTFQVSAQWPRAHSFFSPVAGTWHDGMLVAETVRQSVMLIAHTGFGVALGEHFVMSMLAFSVEPDGMELDAVPAELTLTLACGDVRRGRRGLIGMRAAVTLYRHGVAFGRGSARFTMVGSAAYARLRAGAAGARAPLCLPAPVDPGSVGRHREDDVLIADGGRPDSWLLRVDPSHPVMFDHPVDHVPGMVLMEGMRQASHLVSGMSRAVLLGFGADFARYAELDRPCVVSARLRGVRADGCASVAVTVEQDGHTAATGRALLMPVGAAR</sequence>
<keyword evidence="3" id="KW-1185">Reference proteome</keyword>
<protein>
    <submittedName>
        <fullName evidence="2">ScbA/BarX family gamma-butyrolactone biosynthesis protein</fullName>
    </submittedName>
</protein>
<dbReference type="InterPro" id="IPR005509">
    <property type="entry name" value="AfsA_hotdog_dom"/>
</dbReference>